<evidence type="ECO:0000313" key="4">
    <source>
        <dbReference type="Proteomes" id="UP001141552"/>
    </source>
</evidence>
<reference evidence="3" key="2">
    <citation type="journal article" date="2023" name="Plants (Basel)">
        <title>Annotation of the Turnera subulata (Passifloraceae) Draft Genome Reveals the S-Locus Evolved after the Divergence of Turneroideae from Passifloroideae in a Stepwise Manner.</title>
        <authorList>
            <person name="Henning P.M."/>
            <person name="Roalson E.H."/>
            <person name="Mir W."/>
            <person name="McCubbin A.G."/>
            <person name="Shore J.S."/>
        </authorList>
    </citation>
    <scope>NUCLEOTIDE SEQUENCE</scope>
    <source>
        <tissue evidence="3">Leaves</tissue>
    </source>
</reference>
<reference evidence="3" key="1">
    <citation type="submission" date="2022-02" db="EMBL/GenBank/DDBJ databases">
        <authorList>
            <person name="Henning P.M."/>
            <person name="McCubbin A.G."/>
            <person name="Shore J.S."/>
        </authorList>
    </citation>
    <scope>NUCLEOTIDE SEQUENCE</scope>
    <source>
        <strain evidence="3">F60SS</strain>
        <tissue evidence="3">Leaves</tissue>
    </source>
</reference>
<dbReference type="OrthoDB" id="6077919at2759"/>
<comment type="caution">
    <text evidence="3">The sequence shown here is derived from an EMBL/GenBank/DDBJ whole genome shotgun (WGS) entry which is preliminary data.</text>
</comment>
<gene>
    <name evidence="3" type="ORF">Tsubulata_015580</name>
</gene>
<dbReference type="EMBL" id="JAKUCV010004851">
    <property type="protein sequence ID" value="KAJ4833848.1"/>
    <property type="molecule type" value="Genomic_DNA"/>
</dbReference>
<keyword evidence="4" id="KW-1185">Reference proteome</keyword>
<organism evidence="3 4">
    <name type="scientific">Turnera subulata</name>
    <dbReference type="NCBI Taxonomy" id="218843"/>
    <lineage>
        <taxon>Eukaryota</taxon>
        <taxon>Viridiplantae</taxon>
        <taxon>Streptophyta</taxon>
        <taxon>Embryophyta</taxon>
        <taxon>Tracheophyta</taxon>
        <taxon>Spermatophyta</taxon>
        <taxon>Magnoliopsida</taxon>
        <taxon>eudicotyledons</taxon>
        <taxon>Gunneridae</taxon>
        <taxon>Pentapetalae</taxon>
        <taxon>rosids</taxon>
        <taxon>fabids</taxon>
        <taxon>Malpighiales</taxon>
        <taxon>Passifloraceae</taxon>
        <taxon>Turnera</taxon>
    </lineage>
</organism>
<proteinExistence type="predicted"/>
<protein>
    <recommendedName>
        <fullName evidence="2">C2H2-type domain-containing protein</fullName>
    </recommendedName>
</protein>
<dbReference type="InterPro" id="IPR013087">
    <property type="entry name" value="Znf_C2H2_type"/>
</dbReference>
<dbReference type="PROSITE" id="PS00028">
    <property type="entry name" value="ZINC_FINGER_C2H2_1"/>
    <property type="match status" value="1"/>
</dbReference>
<evidence type="ECO:0000313" key="3">
    <source>
        <dbReference type="EMBL" id="KAJ4833848.1"/>
    </source>
</evidence>
<evidence type="ECO:0000256" key="1">
    <source>
        <dbReference type="SAM" id="MobiDB-lite"/>
    </source>
</evidence>
<sequence>MGSNDVTQIIKGKRTKRQRSSSPCKVVLTLSSSSGYGVVEEYCSFSCPNTSSIPDIQVYKGTDEEEKEEEMAKCLILLAQGDGPIAIKIGTAKDSCVLSCGSEFTSGQAFGGHMIRHREKEIQLAIGRRKSFELKEQKRRGKHLTTQRRSNNGQQGREENGRACLDSSGSGS</sequence>
<dbReference type="AlphaFoldDB" id="A0A9Q0J9Y6"/>
<feature type="domain" description="C2H2-type" evidence="2">
    <location>
        <begin position="96"/>
        <end position="117"/>
    </location>
</feature>
<feature type="compositionally biased region" description="Basic residues" evidence="1">
    <location>
        <begin position="137"/>
        <end position="146"/>
    </location>
</feature>
<evidence type="ECO:0000259" key="2">
    <source>
        <dbReference type="PROSITE" id="PS00028"/>
    </source>
</evidence>
<dbReference type="Proteomes" id="UP001141552">
    <property type="component" value="Unassembled WGS sequence"/>
</dbReference>
<accession>A0A9Q0J9Y6</accession>
<name>A0A9Q0J9Y6_9ROSI</name>
<feature type="region of interest" description="Disordered" evidence="1">
    <location>
        <begin position="135"/>
        <end position="172"/>
    </location>
</feature>